<dbReference type="OrthoDB" id="682893at2759"/>
<name>A0A0Q3RHG1_BRADI</name>
<gene>
    <name evidence="2" type="ORF">BRADI_1g05328v3</name>
</gene>
<feature type="region of interest" description="Disordered" evidence="1">
    <location>
        <begin position="134"/>
        <end position="166"/>
    </location>
</feature>
<protein>
    <submittedName>
        <fullName evidence="2 3">Uncharacterized protein</fullName>
    </submittedName>
</protein>
<dbReference type="PANTHER" id="PTHR31286:SF180">
    <property type="entry name" value="OS10G0362600 PROTEIN"/>
    <property type="match status" value="1"/>
</dbReference>
<reference evidence="2 3" key="1">
    <citation type="journal article" date="2010" name="Nature">
        <title>Genome sequencing and analysis of the model grass Brachypodium distachyon.</title>
        <authorList>
            <consortium name="International Brachypodium Initiative"/>
        </authorList>
    </citation>
    <scope>NUCLEOTIDE SEQUENCE [LARGE SCALE GENOMIC DNA]</scope>
    <source>
        <strain evidence="2 3">Bd21</strain>
    </source>
</reference>
<sequence length="166" mass="18024">MLGVVAPIAGQEREAVAERAEVIGVGPRLAAGKRKALEGGPWSFNNDLLVLEDIVPTKTIKEYAFEYFPIWVRIFDVPLGIMDWEAGVAIGGMIGEVQEVGRDESGSTIGGFLRIKVKIKRSAPLMRGVSLEVEEEMREEEDALADTARDGQEADGGEEGASMPHR</sequence>
<dbReference type="EMBL" id="CM000880">
    <property type="protein sequence ID" value="KQK12682.2"/>
    <property type="molecule type" value="Genomic_DNA"/>
</dbReference>
<dbReference type="EnsemblPlants" id="KQK12682">
    <property type="protein sequence ID" value="KQK12682"/>
    <property type="gene ID" value="BRADI_1g05328v3"/>
</dbReference>
<evidence type="ECO:0000313" key="2">
    <source>
        <dbReference type="EMBL" id="KQK12682.2"/>
    </source>
</evidence>
<feature type="compositionally biased region" description="Acidic residues" evidence="1">
    <location>
        <begin position="134"/>
        <end position="144"/>
    </location>
</feature>
<evidence type="ECO:0000313" key="3">
    <source>
        <dbReference type="EnsemblPlants" id="KQK12682"/>
    </source>
</evidence>
<evidence type="ECO:0000256" key="1">
    <source>
        <dbReference type="SAM" id="MobiDB-lite"/>
    </source>
</evidence>
<reference evidence="2" key="2">
    <citation type="submission" date="2017-06" db="EMBL/GenBank/DDBJ databases">
        <title>WGS assembly of Brachypodium distachyon.</title>
        <authorList>
            <consortium name="The International Brachypodium Initiative"/>
            <person name="Lucas S."/>
            <person name="Harmon-Smith M."/>
            <person name="Lail K."/>
            <person name="Tice H."/>
            <person name="Grimwood J."/>
            <person name="Bruce D."/>
            <person name="Barry K."/>
            <person name="Shu S."/>
            <person name="Lindquist E."/>
            <person name="Wang M."/>
            <person name="Pitluck S."/>
            <person name="Vogel J.P."/>
            <person name="Garvin D.F."/>
            <person name="Mockler T.C."/>
            <person name="Schmutz J."/>
            <person name="Rokhsar D."/>
            <person name="Bevan M.W."/>
        </authorList>
    </citation>
    <scope>NUCLEOTIDE SEQUENCE</scope>
    <source>
        <strain evidence="2">Bd21</strain>
    </source>
</reference>
<proteinExistence type="predicted"/>
<dbReference type="AlphaFoldDB" id="A0A0Q3RHG1"/>
<dbReference type="InParanoid" id="A0A0Q3RHG1"/>
<dbReference type="Proteomes" id="UP000008810">
    <property type="component" value="Chromosome 1"/>
</dbReference>
<accession>A0A0Q3RHG1</accession>
<feature type="non-terminal residue" evidence="2">
    <location>
        <position position="166"/>
    </location>
</feature>
<evidence type="ECO:0000313" key="4">
    <source>
        <dbReference type="Proteomes" id="UP000008810"/>
    </source>
</evidence>
<organism evidence="2">
    <name type="scientific">Brachypodium distachyon</name>
    <name type="common">Purple false brome</name>
    <name type="synonym">Trachynia distachya</name>
    <dbReference type="NCBI Taxonomy" id="15368"/>
    <lineage>
        <taxon>Eukaryota</taxon>
        <taxon>Viridiplantae</taxon>
        <taxon>Streptophyta</taxon>
        <taxon>Embryophyta</taxon>
        <taxon>Tracheophyta</taxon>
        <taxon>Spermatophyta</taxon>
        <taxon>Magnoliopsida</taxon>
        <taxon>Liliopsida</taxon>
        <taxon>Poales</taxon>
        <taxon>Poaceae</taxon>
        <taxon>BOP clade</taxon>
        <taxon>Pooideae</taxon>
        <taxon>Stipodae</taxon>
        <taxon>Brachypodieae</taxon>
        <taxon>Brachypodium</taxon>
    </lineage>
</organism>
<dbReference type="PANTHER" id="PTHR31286">
    <property type="entry name" value="GLYCINE-RICH CELL WALL STRUCTURAL PROTEIN 1.8-LIKE"/>
    <property type="match status" value="1"/>
</dbReference>
<reference evidence="3" key="3">
    <citation type="submission" date="2018-08" db="UniProtKB">
        <authorList>
            <consortium name="EnsemblPlants"/>
        </authorList>
    </citation>
    <scope>IDENTIFICATION</scope>
    <source>
        <strain evidence="3">cv. Bd21</strain>
    </source>
</reference>
<dbReference type="Gramene" id="KQK12682">
    <property type="protein sequence ID" value="KQK12682"/>
    <property type="gene ID" value="BRADI_1g05328v3"/>
</dbReference>
<keyword evidence="4" id="KW-1185">Reference proteome</keyword>
<dbReference type="InterPro" id="IPR040256">
    <property type="entry name" value="At4g02000-like"/>
</dbReference>